<keyword evidence="2" id="KW-0812">Transmembrane</keyword>
<dbReference type="EMBL" id="MHNF01000003">
    <property type="protein sequence ID" value="OGZ42181.1"/>
    <property type="molecule type" value="Genomic_DNA"/>
</dbReference>
<organism evidence="3 4">
    <name type="scientific">Candidatus Portnoybacteria bacterium RIFCSPLOWO2_02_FULL_39_11</name>
    <dbReference type="NCBI Taxonomy" id="1802001"/>
    <lineage>
        <taxon>Bacteria</taxon>
        <taxon>Candidatus Portnoyibacteriota</taxon>
    </lineage>
</organism>
<feature type="transmembrane region" description="Helical" evidence="2">
    <location>
        <begin position="314"/>
        <end position="332"/>
    </location>
</feature>
<dbReference type="AlphaFoldDB" id="A0A1G2FX94"/>
<name>A0A1G2FX94_9BACT</name>
<evidence type="ECO:0000313" key="4">
    <source>
        <dbReference type="Proteomes" id="UP000177126"/>
    </source>
</evidence>
<dbReference type="Proteomes" id="UP000177126">
    <property type="component" value="Unassembled WGS sequence"/>
</dbReference>
<feature type="region of interest" description="Disordered" evidence="1">
    <location>
        <begin position="40"/>
        <end position="110"/>
    </location>
</feature>
<evidence type="ECO:0000256" key="1">
    <source>
        <dbReference type="SAM" id="MobiDB-lite"/>
    </source>
</evidence>
<protein>
    <submittedName>
        <fullName evidence="3">Uncharacterized protein</fullName>
    </submittedName>
</protein>
<gene>
    <name evidence="3" type="ORF">A3B04_00925</name>
</gene>
<accession>A0A1G2FX94</accession>
<feature type="transmembrane region" description="Helical" evidence="2">
    <location>
        <begin position="409"/>
        <end position="431"/>
    </location>
</feature>
<reference evidence="3 4" key="1">
    <citation type="journal article" date="2016" name="Nat. Commun.">
        <title>Thousands of microbial genomes shed light on interconnected biogeochemical processes in an aquifer system.</title>
        <authorList>
            <person name="Anantharaman K."/>
            <person name="Brown C.T."/>
            <person name="Hug L.A."/>
            <person name="Sharon I."/>
            <person name="Castelle C.J."/>
            <person name="Probst A.J."/>
            <person name="Thomas B.C."/>
            <person name="Singh A."/>
            <person name="Wilkins M.J."/>
            <person name="Karaoz U."/>
            <person name="Brodie E.L."/>
            <person name="Williams K.H."/>
            <person name="Hubbard S.S."/>
            <person name="Banfield J.F."/>
        </authorList>
    </citation>
    <scope>NUCLEOTIDE SEQUENCE [LARGE SCALE GENOMIC DNA]</scope>
</reference>
<evidence type="ECO:0000256" key="2">
    <source>
        <dbReference type="SAM" id="Phobius"/>
    </source>
</evidence>
<sequence>MRLRELLEFSDLRDKVGQNIRGKFGADLDALAEKGLKNEGADLDMGLNPSQPPFTKREEKGAGEVSDNAQDKIIGVWEDAMNPANRPYQTESGLSAEKEKAPEEPYPFGERTAYVKEEEKEIYDLEKDKQTRSEKAKAEREKVEAALNKAREDYVSAMMTKEKADKGVEKLDSVWAKIKDFAKYHPTGETVSERAQRKGEQTGGVVAEKAQANDNLLAAQKTLKDALKNYRGQAVNEKTSELNASGRSEEEIRKELEKYGQEIILATTMREAAQIDSLKSDKQIEQMGAARKYINEKTEEFTEWYGALKPRYKIAVSAALGIGGTAGALIGLTSIVPVIFAGQVGLRILGSSMTTGLLGKKMESSREKLAEKKMSKEFADKYLETLKNQSDELDDKIFERLNARKNERVGRFVLAGTMGALVGGGAISQIVRNGLQTEFGQEMTGKMRDFAGSVIDRIKHPLAGGFDVDKEVLRTQGENELLKHLPGEASKSGSPVSIGVISPEAVPPVSVAKAGGEILNLKIGSRGPEGAIIDYFKANPETAKAKFGWDGKDIDKWAGTKAHQMWLKSVEGELHNPKVLEEMIKHGYNGDEESYAKAMHHLGKGFVELDSQGNIRLSDKTSFLDAPTANEALPVGEQDFSIKPGSEEFYNLQQKMELSHLSSEGRVPAINKMLEDANGQLTSAEEHLKQADLTPETRDYWQGQKISWLTEKERLMDGLKITEDKLPQTIKDLLPPEIIDRSNFGKIMDVGKFSELSNTRKELVDKLYIKYIGRSFGEFNQLPVNLRDEYLDKLNYDIDKIGKSGIMSPANEGNLAHKALMWRNLGEMKHLQAIQEKFSGKLATSFDQGHFENK</sequence>
<evidence type="ECO:0000313" key="3">
    <source>
        <dbReference type="EMBL" id="OGZ42181.1"/>
    </source>
</evidence>
<comment type="caution">
    <text evidence="3">The sequence shown here is derived from an EMBL/GenBank/DDBJ whole genome shotgun (WGS) entry which is preliminary data.</text>
</comment>
<keyword evidence="2" id="KW-0472">Membrane</keyword>
<proteinExistence type="predicted"/>
<keyword evidence="2" id="KW-1133">Transmembrane helix</keyword>